<evidence type="ECO:0000313" key="4">
    <source>
        <dbReference type="Proteomes" id="UP000000600"/>
    </source>
</evidence>
<reference evidence="3 4" key="1">
    <citation type="journal article" date="2006" name="Nature">
        <title>Global trends of whole-genome duplications revealed by the ciliate Paramecium tetraurelia.</title>
        <authorList>
            <consortium name="Genoscope"/>
            <person name="Aury J.-M."/>
            <person name="Jaillon O."/>
            <person name="Duret L."/>
            <person name="Noel B."/>
            <person name="Jubin C."/>
            <person name="Porcel B.M."/>
            <person name="Segurens B."/>
            <person name="Daubin V."/>
            <person name="Anthouard V."/>
            <person name="Aiach N."/>
            <person name="Arnaiz O."/>
            <person name="Billaut A."/>
            <person name="Beisson J."/>
            <person name="Blanc I."/>
            <person name="Bouhouche K."/>
            <person name="Camara F."/>
            <person name="Duharcourt S."/>
            <person name="Guigo R."/>
            <person name="Gogendeau D."/>
            <person name="Katinka M."/>
            <person name="Keller A.-M."/>
            <person name="Kissmehl R."/>
            <person name="Klotz C."/>
            <person name="Koll F."/>
            <person name="Le Moue A."/>
            <person name="Lepere C."/>
            <person name="Malinsky S."/>
            <person name="Nowacki M."/>
            <person name="Nowak J.K."/>
            <person name="Plattner H."/>
            <person name="Poulain J."/>
            <person name="Ruiz F."/>
            <person name="Serrano V."/>
            <person name="Zagulski M."/>
            <person name="Dessen P."/>
            <person name="Betermier M."/>
            <person name="Weissenbach J."/>
            <person name="Scarpelli C."/>
            <person name="Schachter V."/>
            <person name="Sperling L."/>
            <person name="Meyer E."/>
            <person name="Cohen J."/>
            <person name="Wincker P."/>
        </authorList>
    </citation>
    <scope>NUCLEOTIDE SEQUENCE [LARGE SCALE GENOMIC DNA]</scope>
    <source>
        <strain evidence="3 4">Stock d4-2</strain>
    </source>
</reference>
<dbReference type="RefSeq" id="XP_001441098.1">
    <property type="nucleotide sequence ID" value="XM_001441061.1"/>
</dbReference>
<dbReference type="KEGG" id="ptm:GSPATT00009973001"/>
<feature type="coiled-coil region" evidence="1">
    <location>
        <begin position="685"/>
        <end position="719"/>
    </location>
</feature>
<feature type="coiled-coil region" evidence="1">
    <location>
        <begin position="362"/>
        <end position="643"/>
    </location>
</feature>
<feature type="coiled-coil region" evidence="1">
    <location>
        <begin position="803"/>
        <end position="1265"/>
    </location>
</feature>
<feature type="coiled-coil region" evidence="1">
    <location>
        <begin position="153"/>
        <end position="336"/>
    </location>
</feature>
<dbReference type="InParanoid" id="A0CSD4"/>
<gene>
    <name evidence="3" type="ORF">GSPATT00009973001</name>
</gene>
<feature type="coiled-coil region" evidence="1">
    <location>
        <begin position="1377"/>
        <end position="1452"/>
    </location>
</feature>
<dbReference type="OrthoDB" id="10359803at2759"/>
<proteinExistence type="predicted"/>
<evidence type="ECO:0000256" key="2">
    <source>
        <dbReference type="SAM" id="MobiDB-lite"/>
    </source>
</evidence>
<name>A0CSD4_PARTE</name>
<dbReference type="GeneID" id="5026883"/>
<feature type="coiled-coil region" evidence="1">
    <location>
        <begin position="51"/>
        <end position="116"/>
    </location>
</feature>
<organism evidence="3 4">
    <name type="scientific">Paramecium tetraurelia</name>
    <dbReference type="NCBI Taxonomy" id="5888"/>
    <lineage>
        <taxon>Eukaryota</taxon>
        <taxon>Sar</taxon>
        <taxon>Alveolata</taxon>
        <taxon>Ciliophora</taxon>
        <taxon>Intramacronucleata</taxon>
        <taxon>Oligohymenophorea</taxon>
        <taxon>Peniculida</taxon>
        <taxon>Parameciidae</taxon>
        <taxon>Paramecium</taxon>
    </lineage>
</organism>
<protein>
    <submittedName>
        <fullName evidence="3">Uncharacterized protein</fullName>
    </submittedName>
</protein>
<dbReference type="EMBL" id="CT868163">
    <property type="protein sequence ID" value="CAK73701.1"/>
    <property type="molecule type" value="Genomic_DNA"/>
</dbReference>
<keyword evidence="4" id="KW-1185">Reference proteome</keyword>
<dbReference type="OMA" id="QSEVQIR"/>
<feature type="coiled-coil region" evidence="1">
    <location>
        <begin position="1511"/>
        <end position="1545"/>
    </location>
</feature>
<dbReference type="HOGENOM" id="CLU_236896_0_0_1"/>
<evidence type="ECO:0000256" key="1">
    <source>
        <dbReference type="SAM" id="Coils"/>
    </source>
</evidence>
<feature type="region of interest" description="Disordered" evidence="2">
    <location>
        <begin position="1"/>
        <end position="23"/>
    </location>
</feature>
<dbReference type="Proteomes" id="UP000000600">
    <property type="component" value="Unassembled WGS sequence"/>
</dbReference>
<evidence type="ECO:0000313" key="3">
    <source>
        <dbReference type="EMBL" id="CAK73701.1"/>
    </source>
</evidence>
<keyword evidence="1" id="KW-0175">Coiled coil</keyword>
<accession>A0CSD4</accession>
<sequence>MNQQSLHVPTTQSRQSITYQTTSGIATSTERRISDNIQNGRKSVLFEDKRYEEILQDNRKLKEVIEQLDKDNQQLKQMSGESYNLKQKYMITQAELEAAQQELAKLRTQLLMRNSQDAEQSTLVTRCKQDVSAMTQQQIKYQQGNNLLNFQEISQLNAMLEQQKKQVEEFLRLKSKYEQDIQTYKSRAQTLEMEIKQVKEHKNSQTQNEILRLTQEIARYQSEVQIRSSDKELYERTIQTLNEKMKEMDMDIQILIQAHNQNQLKLESAMAESRSNMQYQIDKLKQEMIFYQTQCRQWQEKCQTAEIQKEESERRIIQMEIRINETKKQIEQQQNDKIQRESYQIHTIQNDLEGWKQKYISLEIKMKDFENYRMKIIELEEQLNNLKNDNYQKQEEVEILISEIKQLQEQNYGYRLSITQLENQARNSIGSDRYKSQIRTLENTINQLNQQINAYKIETKELEQQVMYHQNKDTNVDYLVREKDETISKLQYKLNNMEKELRIIFEEQLKIEQQDWDRQKQQQIDSQLIKITKKYESEISTLKQHFQSLEIENQSLNNKYERLKKEGEIGFQRQSEKEKSRIIELERQIIQLENQLSFQRKEFSMKIEQANQSNLKEYYEAQLKQINEKLIREQNQVQQLNDHLIIEQKSTLDLERRYSKEIKDFKQQQEKRIEFQQTTQYQFELDNHLRDLEKMRKEYRIIEQQYQQMEVQVKLWKEKFYEEQQKHQEIRQQYIEIRSQIESNTIMNTHSDFDKQRIQELEMELFQQQEEIRIKEKKYQELITTYTLQIDKQKSNLDEFKRIKQLEYEIESFKNKCRDLDRQLKDKQLEFDALLQRKQEVKLQTIEVSSQSEKFKTQELESQITSLKLQLQQLNSSKQEVIRETIRETVQIRSAEDIKLIDQLEEELQLWKTKYYELDRRRNQVVVETIKEVSSLERDRQKIYQLECQLQQLAQKKQEVIREYVTEKIEVPLESDQIRIRQLEIQLSNIQRDYQMLSLRKQEILKETITVEVSSQADKNRIQQLETQLSQLSSELMVLRLKKQEVIKETVIEKVEVSMESDKLRINQLQEQLERLQRDYQILNKKKQEVIKETITVEVSSQADKLKIQQLESQVSQLRTELQIVTQKKLEVIREVITERIEVACEADKYRIEQLEQQLQNLNKSYEVLSKKKQEIIKETITVEVPSQSDKFKISQLETQVQQLRQEIQILTLKKQEVIKEVVIERVEVPSSADKFRIQQLEQQLNNLRLELQVVVQKKQEVVREVITEKVEVSKETDRKRILELESDLFRLQQDYINLNKIKSEIIKETFTIEVPSSVDQFRIQQLEIQLQQAKSQLEQQLNYSQQEYFALNQKMQEQIKETITVEVPSESDKYKIRQLESQLLSIQEELNEIQLENQNLHFEISRLEQENRRQTDIIQQLESQIRNQFSIKDFQSQLSNKDKQILQLQDSISGLQATIRTLRGENQTISEQTNRQQVSARESQNSQKFLELETRIQGLNQEISRQILMKDQIQIQYDDLVQRATKYEQEINLLRNQLQKKRNTSTYDGPIVSKTFEIHKIGEVANNGTGLVSGFNLEDTQKIKSIVSTQQLKSEVSFQLSNFQESQYTMKSNSLVQPFNPLRSDLIKSKAQLNRMEDKFYK</sequence>